<gene>
    <name evidence="1" type="ORF">DPMN_163964</name>
</gene>
<protein>
    <submittedName>
        <fullName evidence="1">Uncharacterized protein</fullName>
    </submittedName>
</protein>
<evidence type="ECO:0000313" key="1">
    <source>
        <dbReference type="EMBL" id="KAH3785869.1"/>
    </source>
</evidence>
<keyword evidence="2" id="KW-1185">Reference proteome</keyword>
<dbReference type="AlphaFoldDB" id="A0A9D4IUX9"/>
<dbReference type="EMBL" id="JAIWYP010000008">
    <property type="protein sequence ID" value="KAH3785869.1"/>
    <property type="molecule type" value="Genomic_DNA"/>
</dbReference>
<sequence length="60" mass="6715">MHKDHIAIDPMMLNVYLVASVQLSDGSLRRAIIKSIIPRKYTADPVVVLHQIENNVMAST</sequence>
<accession>A0A9D4IUX9</accession>
<reference evidence="1" key="2">
    <citation type="submission" date="2020-11" db="EMBL/GenBank/DDBJ databases">
        <authorList>
            <person name="McCartney M.A."/>
            <person name="Auch B."/>
            <person name="Kono T."/>
            <person name="Mallez S."/>
            <person name="Becker A."/>
            <person name="Gohl D.M."/>
            <person name="Silverstein K.A.T."/>
            <person name="Koren S."/>
            <person name="Bechman K.B."/>
            <person name="Herman A."/>
            <person name="Abrahante J.E."/>
            <person name="Garbe J."/>
        </authorList>
    </citation>
    <scope>NUCLEOTIDE SEQUENCE</scope>
    <source>
        <strain evidence="1">Duluth1</strain>
        <tissue evidence="1">Whole animal</tissue>
    </source>
</reference>
<organism evidence="1 2">
    <name type="scientific">Dreissena polymorpha</name>
    <name type="common">Zebra mussel</name>
    <name type="synonym">Mytilus polymorpha</name>
    <dbReference type="NCBI Taxonomy" id="45954"/>
    <lineage>
        <taxon>Eukaryota</taxon>
        <taxon>Metazoa</taxon>
        <taxon>Spiralia</taxon>
        <taxon>Lophotrochozoa</taxon>
        <taxon>Mollusca</taxon>
        <taxon>Bivalvia</taxon>
        <taxon>Autobranchia</taxon>
        <taxon>Heteroconchia</taxon>
        <taxon>Euheterodonta</taxon>
        <taxon>Imparidentia</taxon>
        <taxon>Neoheterodontei</taxon>
        <taxon>Myida</taxon>
        <taxon>Dreissenoidea</taxon>
        <taxon>Dreissenidae</taxon>
        <taxon>Dreissena</taxon>
    </lineage>
</organism>
<evidence type="ECO:0000313" key="2">
    <source>
        <dbReference type="Proteomes" id="UP000828390"/>
    </source>
</evidence>
<comment type="caution">
    <text evidence="1">The sequence shown here is derived from an EMBL/GenBank/DDBJ whole genome shotgun (WGS) entry which is preliminary data.</text>
</comment>
<dbReference type="Proteomes" id="UP000828390">
    <property type="component" value="Unassembled WGS sequence"/>
</dbReference>
<proteinExistence type="predicted"/>
<reference evidence="1" key="1">
    <citation type="journal article" date="2019" name="bioRxiv">
        <title>The Genome of the Zebra Mussel, Dreissena polymorpha: A Resource for Invasive Species Research.</title>
        <authorList>
            <person name="McCartney M.A."/>
            <person name="Auch B."/>
            <person name="Kono T."/>
            <person name="Mallez S."/>
            <person name="Zhang Y."/>
            <person name="Obille A."/>
            <person name="Becker A."/>
            <person name="Abrahante J.E."/>
            <person name="Garbe J."/>
            <person name="Badalamenti J.P."/>
            <person name="Herman A."/>
            <person name="Mangelson H."/>
            <person name="Liachko I."/>
            <person name="Sullivan S."/>
            <person name="Sone E.D."/>
            <person name="Koren S."/>
            <person name="Silverstein K.A.T."/>
            <person name="Beckman K.B."/>
            <person name="Gohl D.M."/>
        </authorList>
    </citation>
    <scope>NUCLEOTIDE SEQUENCE</scope>
    <source>
        <strain evidence="1">Duluth1</strain>
        <tissue evidence="1">Whole animal</tissue>
    </source>
</reference>
<name>A0A9D4IUX9_DREPO</name>